<keyword evidence="2" id="KW-1185">Reference proteome</keyword>
<dbReference type="EMBL" id="JACJTQ010000012">
    <property type="protein sequence ID" value="MBD2692117.1"/>
    <property type="molecule type" value="Genomic_DNA"/>
</dbReference>
<reference evidence="1 2" key="1">
    <citation type="journal article" date="2020" name="ISME J.">
        <title>Comparative genomics reveals insights into cyanobacterial evolution and habitat adaptation.</title>
        <authorList>
            <person name="Chen M.Y."/>
            <person name="Teng W.K."/>
            <person name="Zhao L."/>
            <person name="Hu C.X."/>
            <person name="Zhou Y.K."/>
            <person name="Han B.P."/>
            <person name="Song L.R."/>
            <person name="Shu W.S."/>
        </authorList>
    </citation>
    <scope>NUCLEOTIDE SEQUENCE [LARGE SCALE GENOMIC DNA]</scope>
    <source>
        <strain evidence="1 2">FACHB-362</strain>
    </source>
</reference>
<accession>A0ABR8J1C0</accession>
<protein>
    <submittedName>
        <fullName evidence="1">Uncharacterized protein</fullName>
    </submittedName>
</protein>
<name>A0ABR8J1C0_9NOST</name>
<dbReference type="Proteomes" id="UP000660381">
    <property type="component" value="Unassembled WGS sequence"/>
</dbReference>
<gene>
    <name evidence="1" type="ORF">H6G68_10165</name>
</gene>
<dbReference type="RefSeq" id="WP_190906540.1">
    <property type="nucleotide sequence ID" value="NZ_JACJTQ010000012.1"/>
</dbReference>
<comment type="caution">
    <text evidence="1">The sequence shown here is derived from an EMBL/GenBank/DDBJ whole genome shotgun (WGS) entry which is preliminary data.</text>
</comment>
<proteinExistence type="predicted"/>
<evidence type="ECO:0000313" key="2">
    <source>
        <dbReference type="Proteomes" id="UP000660381"/>
    </source>
</evidence>
<organism evidence="1 2">
    <name type="scientific">Anabaena catenula FACHB-362</name>
    <dbReference type="NCBI Taxonomy" id="2692877"/>
    <lineage>
        <taxon>Bacteria</taxon>
        <taxon>Bacillati</taxon>
        <taxon>Cyanobacteriota</taxon>
        <taxon>Cyanophyceae</taxon>
        <taxon>Nostocales</taxon>
        <taxon>Nostocaceae</taxon>
        <taxon>Anabaena</taxon>
    </lineage>
</organism>
<sequence length="45" mass="5047">MPSNAYGVSFRGIKLRVASVYDTLRERREESGAIALTLPIRELPL</sequence>
<evidence type="ECO:0000313" key="1">
    <source>
        <dbReference type="EMBL" id="MBD2692117.1"/>
    </source>
</evidence>